<dbReference type="OrthoDB" id="247722at2157"/>
<evidence type="ECO:0000313" key="3">
    <source>
        <dbReference type="Proteomes" id="UP000054387"/>
    </source>
</evidence>
<dbReference type="Pfam" id="PF24035">
    <property type="entry name" value="DUF7344"/>
    <property type="match status" value="1"/>
</dbReference>
<dbReference type="InterPro" id="IPR036388">
    <property type="entry name" value="WH-like_DNA-bd_sf"/>
</dbReference>
<protein>
    <recommendedName>
        <fullName evidence="1">DUF7344 domain-containing protein</fullName>
    </recommendedName>
</protein>
<gene>
    <name evidence="2" type="ORF">AUR64_10110</name>
</gene>
<dbReference type="AlphaFoldDB" id="A0A0W1R939"/>
<name>A0A0W1R939_9EURY</name>
<feature type="domain" description="DUF7344" evidence="1">
    <location>
        <begin position="22"/>
        <end position="97"/>
    </location>
</feature>
<proteinExistence type="predicted"/>
<organism evidence="2 3">
    <name type="scientific">Haloprofundus marisrubri</name>
    <dbReference type="NCBI Taxonomy" id="1514971"/>
    <lineage>
        <taxon>Archaea</taxon>
        <taxon>Methanobacteriati</taxon>
        <taxon>Methanobacteriota</taxon>
        <taxon>Stenosarchaea group</taxon>
        <taxon>Halobacteria</taxon>
        <taxon>Halobacteriales</taxon>
        <taxon>Haloferacaceae</taxon>
        <taxon>Haloprofundus</taxon>
    </lineage>
</organism>
<dbReference type="Proteomes" id="UP000054387">
    <property type="component" value="Unassembled WGS sequence"/>
</dbReference>
<accession>A0A0W1R939</accession>
<dbReference type="InterPro" id="IPR055768">
    <property type="entry name" value="DUF7344"/>
</dbReference>
<dbReference type="RefSeq" id="WP_058581315.1">
    <property type="nucleotide sequence ID" value="NZ_LOPU01000018.1"/>
</dbReference>
<keyword evidence="3" id="KW-1185">Reference proteome</keyword>
<dbReference type="EMBL" id="LOPU01000018">
    <property type="protein sequence ID" value="KTG09960.1"/>
    <property type="molecule type" value="Genomic_DNA"/>
</dbReference>
<comment type="caution">
    <text evidence="2">The sequence shown here is derived from an EMBL/GenBank/DDBJ whole genome shotgun (WGS) entry which is preliminary data.</text>
</comment>
<dbReference type="Gene3D" id="1.10.10.10">
    <property type="entry name" value="Winged helix-like DNA-binding domain superfamily/Winged helix DNA-binding domain"/>
    <property type="match status" value="1"/>
</dbReference>
<evidence type="ECO:0000313" key="2">
    <source>
        <dbReference type="EMBL" id="KTG09960.1"/>
    </source>
</evidence>
<evidence type="ECO:0000259" key="1">
    <source>
        <dbReference type="Pfam" id="PF24035"/>
    </source>
</evidence>
<reference evidence="2 3" key="1">
    <citation type="submission" date="2015-12" db="EMBL/GenBank/DDBJ databases">
        <title>Haloprofundus marisrubri gen. nov., sp. nov., an extremely halophilic archaeon isolated from the Discovery deep brine-seawater interface in the Red Sea.</title>
        <authorList>
            <person name="Zhang G."/>
            <person name="Stingl U."/>
            <person name="Rashid M."/>
        </authorList>
    </citation>
    <scope>NUCLEOTIDE SEQUENCE [LARGE SCALE GENOMIC DNA]</scope>
    <source>
        <strain evidence="2 3">SB9</strain>
    </source>
</reference>
<sequence length="216" mass="23004">MTDEQLPSVPDDADELSRMLAALSHPHCRHVVAQLSADSAPSTLSELVSALRASDAPASDPVADDSASESLAISLHHVHLPKLADAGLVEYDPSSRTLARGHRLDTRDTELAAEFVAQLDDELSSAEVRLFATPATRATLSVLRDAVDTELSLSSVAAELSAQLGGSRRTHASRLRHSLLPKLAVTGVVDYDESTKTVSLRHHSVLCDDPSSPVHI</sequence>